<feature type="compositionally biased region" description="Basic and acidic residues" evidence="1">
    <location>
        <begin position="116"/>
        <end position="131"/>
    </location>
</feature>
<evidence type="ECO:0000313" key="2">
    <source>
        <dbReference type="EMBL" id="KZZ97227.1"/>
    </source>
</evidence>
<gene>
    <name evidence="2" type="ORF">AAP_00870</name>
</gene>
<evidence type="ECO:0000256" key="1">
    <source>
        <dbReference type="SAM" id="MobiDB-lite"/>
    </source>
</evidence>
<reference evidence="2 3" key="1">
    <citation type="journal article" date="2016" name="Genome Biol. Evol.">
        <title>Divergent and convergent evolution of fungal pathogenicity.</title>
        <authorList>
            <person name="Shang Y."/>
            <person name="Xiao G."/>
            <person name="Zheng P."/>
            <person name="Cen K."/>
            <person name="Zhan S."/>
            <person name="Wang C."/>
        </authorList>
    </citation>
    <scope>NUCLEOTIDE SEQUENCE [LARGE SCALE GENOMIC DNA]</scope>
    <source>
        <strain evidence="2 3">ARSEF 7405</strain>
    </source>
</reference>
<keyword evidence="3" id="KW-1185">Reference proteome</keyword>
<dbReference type="OrthoDB" id="4207063at2759"/>
<dbReference type="AlphaFoldDB" id="A0A168D0D0"/>
<dbReference type="VEuPathDB" id="FungiDB:AAP_00870"/>
<name>A0A168D0D0_9EURO</name>
<sequence>MRGRGRRQGSYAEPLEGPWDVRMEGSAHASTPYSTHMDEDDDVGFESTSTYYGAHYNSGPPAYPDSYLSSPRETTPTRDSDSVEQSHTLHHSHQKEPHTNPFISEEDDFDVTQSESNKHRDTNLEPARNQE</sequence>
<proteinExistence type="predicted"/>
<dbReference type="EMBL" id="AZGZ01000002">
    <property type="protein sequence ID" value="KZZ97227.1"/>
    <property type="molecule type" value="Genomic_DNA"/>
</dbReference>
<organism evidence="2 3">
    <name type="scientific">Ascosphaera apis ARSEF 7405</name>
    <dbReference type="NCBI Taxonomy" id="392613"/>
    <lineage>
        <taxon>Eukaryota</taxon>
        <taxon>Fungi</taxon>
        <taxon>Dikarya</taxon>
        <taxon>Ascomycota</taxon>
        <taxon>Pezizomycotina</taxon>
        <taxon>Eurotiomycetes</taxon>
        <taxon>Eurotiomycetidae</taxon>
        <taxon>Onygenales</taxon>
        <taxon>Ascosphaeraceae</taxon>
        <taxon>Ascosphaera</taxon>
    </lineage>
</organism>
<evidence type="ECO:0000313" key="3">
    <source>
        <dbReference type="Proteomes" id="UP000242877"/>
    </source>
</evidence>
<protein>
    <submittedName>
        <fullName evidence="2">Uncharacterized protein</fullName>
    </submittedName>
</protein>
<feature type="region of interest" description="Disordered" evidence="1">
    <location>
        <begin position="1"/>
        <end position="131"/>
    </location>
</feature>
<dbReference type="Proteomes" id="UP000242877">
    <property type="component" value="Unassembled WGS sequence"/>
</dbReference>
<accession>A0A168D0D0</accession>
<comment type="caution">
    <text evidence="2">The sequence shown here is derived from an EMBL/GenBank/DDBJ whole genome shotgun (WGS) entry which is preliminary data.</text>
</comment>